<keyword evidence="8" id="KW-0961">Cell wall biogenesis/degradation</keyword>
<reference evidence="14" key="1">
    <citation type="submission" date="2017-07" db="EMBL/GenBank/DDBJ databases">
        <title>Taro Niue Genome Assembly and Annotation.</title>
        <authorList>
            <person name="Atibalentja N."/>
            <person name="Keating K."/>
            <person name="Fields C.J."/>
        </authorList>
    </citation>
    <scope>NUCLEOTIDE SEQUENCE</scope>
    <source>
        <strain evidence="14">Niue_2</strain>
        <tissue evidence="14">Leaf</tissue>
    </source>
</reference>
<accession>A0A843WAS1</accession>
<keyword evidence="5 12" id="KW-1133">Transmembrane helix</keyword>
<evidence type="ECO:0000256" key="6">
    <source>
        <dbReference type="ARBA" id="ARBA00023034"/>
    </source>
</evidence>
<dbReference type="OrthoDB" id="72851at2759"/>
<dbReference type="GO" id="GO:0071555">
    <property type="term" value="P:cell wall organization"/>
    <property type="evidence" value="ECO:0007669"/>
    <property type="project" value="UniProtKB-KW"/>
</dbReference>
<feature type="transmembrane region" description="Helical" evidence="12">
    <location>
        <begin position="497"/>
        <end position="515"/>
    </location>
</feature>
<feature type="transmembrane region" description="Helical" evidence="12">
    <location>
        <begin position="56"/>
        <end position="82"/>
    </location>
</feature>
<evidence type="ECO:0000313" key="15">
    <source>
        <dbReference type="Proteomes" id="UP000652761"/>
    </source>
</evidence>
<evidence type="ECO:0000313" key="14">
    <source>
        <dbReference type="EMBL" id="MQM04966.1"/>
    </source>
</evidence>
<evidence type="ECO:0000256" key="1">
    <source>
        <dbReference type="ARBA" id="ARBA00004653"/>
    </source>
</evidence>
<keyword evidence="6" id="KW-0333">Golgi apparatus</keyword>
<dbReference type="Proteomes" id="UP000652761">
    <property type="component" value="Unassembled WGS sequence"/>
</dbReference>
<feature type="transmembrane region" description="Helical" evidence="12">
    <location>
        <begin position="413"/>
        <end position="439"/>
    </location>
</feature>
<gene>
    <name evidence="14" type="ORF">Taro_037768</name>
</gene>
<evidence type="ECO:0000256" key="7">
    <source>
        <dbReference type="ARBA" id="ARBA00023136"/>
    </source>
</evidence>
<dbReference type="InterPro" id="IPR001173">
    <property type="entry name" value="Glyco_trans_2-like"/>
</dbReference>
<dbReference type="GO" id="GO:0051753">
    <property type="term" value="F:mannan synthase activity"/>
    <property type="evidence" value="ECO:0007669"/>
    <property type="project" value="TreeGrafter"/>
</dbReference>
<evidence type="ECO:0000256" key="10">
    <source>
        <dbReference type="ARBA" id="ARBA00060879"/>
    </source>
</evidence>
<keyword evidence="15" id="KW-1185">Reference proteome</keyword>
<dbReference type="EC" id="2.4.1.32" evidence="11"/>
<feature type="transmembrane region" description="Helical" evidence="12">
    <location>
        <begin position="381"/>
        <end position="401"/>
    </location>
</feature>
<keyword evidence="3" id="KW-0808">Transferase</keyword>
<dbReference type="PANTHER" id="PTHR32044">
    <property type="entry name" value="GLUCOMANNAN 4-BETA-MANNOSYLTRANSFERASE 9"/>
    <property type="match status" value="1"/>
</dbReference>
<dbReference type="Pfam" id="PF13632">
    <property type="entry name" value="Glyco_trans_2_3"/>
    <property type="match status" value="1"/>
</dbReference>
<comment type="catalytic activity">
    <reaction evidence="9">
        <text>GDP-mannose + (glucomannan)n = GDP + (glucomannan)n+1.</text>
        <dbReference type="EC" id="2.4.1.32"/>
    </reaction>
</comment>
<dbReference type="FunFam" id="3.90.550.10:FF:000015">
    <property type="entry name" value="Glucomannan 4-beta-mannosyltransferase 9"/>
    <property type="match status" value="1"/>
</dbReference>
<organism evidence="14 15">
    <name type="scientific">Colocasia esculenta</name>
    <name type="common">Wild taro</name>
    <name type="synonym">Arum esculentum</name>
    <dbReference type="NCBI Taxonomy" id="4460"/>
    <lineage>
        <taxon>Eukaryota</taxon>
        <taxon>Viridiplantae</taxon>
        <taxon>Streptophyta</taxon>
        <taxon>Embryophyta</taxon>
        <taxon>Tracheophyta</taxon>
        <taxon>Spermatophyta</taxon>
        <taxon>Magnoliopsida</taxon>
        <taxon>Liliopsida</taxon>
        <taxon>Araceae</taxon>
        <taxon>Aroideae</taxon>
        <taxon>Colocasieae</taxon>
        <taxon>Colocasia</taxon>
    </lineage>
</organism>
<name>A0A843WAS1_COLES</name>
<evidence type="ECO:0000259" key="13">
    <source>
        <dbReference type="Pfam" id="PF13632"/>
    </source>
</evidence>
<keyword evidence="2" id="KW-0328">Glycosyltransferase</keyword>
<protein>
    <recommendedName>
        <fullName evidence="11">glucomannan 4-beta-mannosyltransferase</fullName>
        <ecNumber evidence="11">2.4.1.32</ecNumber>
    </recommendedName>
</protein>
<dbReference type="SUPFAM" id="SSF53448">
    <property type="entry name" value="Nucleotide-diphospho-sugar transferases"/>
    <property type="match status" value="1"/>
</dbReference>
<dbReference type="AlphaFoldDB" id="A0A843WAS1"/>
<comment type="similarity">
    <text evidence="10">Belongs to the glycosyltransferase 2 family. Plant cellulose synthase-like A subfamily.</text>
</comment>
<sequence length="548" mass="63228">MQDLMKVAYLSRSLTRSIMGTGQELLFWPGMDINWKRILYAWGQVRGILLVPAMRLAVLLCIIMSVMLLAEKLFMGGVSLYVKVFRRRPRKVYMWEPVGGDEELGTAAYPMVLVQIPMYNEKEVYHLSIKAACSLQWPSDRLIVQVLDDSTDPFIKDLVYKECQKWTTTGVNIKYETRANRNGYKAGALKEGMKYRYVEACDYVAIFDADFQPKSDFLVQTTPFLIHNPEIALVQARWKFVNADECLMTRIQEMSMDYHFKVEQESGSSVHAFFGFNGTAGVWRIKALNEAGGWKDRTTVEDMDLAIRATLEGWKFVYVGDVKVKSELPSTLKAYRYQQHRWSCGPANLVKKMAIEIVMNKKVTLWKKLYLIYNFFLTRRIVAHFLTFFFYCIVVPTAVFFPEVYIPLWAVVYLPSTITILNACGTPRSIHLIVFWTLFENVMSLHRCKAVLTGLLETGRVNEWVVTEKLGDALLKMKPNGTQSFSKKARTKYFNRFHLLEIGLGLYLLVCGYHNYMHANNYCYIYIYLQSLSFILMGVSYVGTFVAS</sequence>
<feature type="transmembrane region" description="Helical" evidence="12">
    <location>
        <begin position="527"/>
        <end position="547"/>
    </location>
</feature>
<dbReference type="InterPro" id="IPR029044">
    <property type="entry name" value="Nucleotide-diphossugar_trans"/>
</dbReference>
<keyword evidence="4 12" id="KW-0812">Transmembrane</keyword>
<evidence type="ECO:0000256" key="2">
    <source>
        <dbReference type="ARBA" id="ARBA00022676"/>
    </source>
</evidence>
<evidence type="ECO:0000256" key="5">
    <source>
        <dbReference type="ARBA" id="ARBA00022989"/>
    </source>
</evidence>
<evidence type="ECO:0000256" key="8">
    <source>
        <dbReference type="ARBA" id="ARBA00023316"/>
    </source>
</evidence>
<dbReference type="CDD" id="cd06437">
    <property type="entry name" value="CESA_CaSu_A2"/>
    <property type="match status" value="1"/>
</dbReference>
<dbReference type="GO" id="GO:0047259">
    <property type="term" value="F:glucomannan 4-beta-mannosyltransferase activity"/>
    <property type="evidence" value="ECO:0007669"/>
    <property type="project" value="UniProtKB-EC"/>
</dbReference>
<evidence type="ECO:0000256" key="3">
    <source>
        <dbReference type="ARBA" id="ARBA00022679"/>
    </source>
</evidence>
<evidence type="ECO:0000256" key="9">
    <source>
        <dbReference type="ARBA" id="ARBA00051800"/>
    </source>
</evidence>
<proteinExistence type="inferred from homology"/>
<comment type="subcellular location">
    <subcellularLocation>
        <location evidence="1">Golgi apparatus membrane</location>
        <topology evidence="1">Multi-pass membrane protein</topology>
    </subcellularLocation>
</comment>
<feature type="domain" description="Glycosyltransferase 2-like" evidence="13">
    <location>
        <begin position="203"/>
        <end position="412"/>
    </location>
</feature>
<dbReference type="GO" id="GO:0000139">
    <property type="term" value="C:Golgi membrane"/>
    <property type="evidence" value="ECO:0007669"/>
    <property type="project" value="UniProtKB-SubCell"/>
</dbReference>
<dbReference type="Gene3D" id="3.90.550.10">
    <property type="entry name" value="Spore Coat Polysaccharide Biosynthesis Protein SpsA, Chain A"/>
    <property type="match status" value="1"/>
</dbReference>
<keyword evidence="7 12" id="KW-0472">Membrane</keyword>
<evidence type="ECO:0000256" key="11">
    <source>
        <dbReference type="ARBA" id="ARBA00066505"/>
    </source>
</evidence>
<evidence type="ECO:0000256" key="12">
    <source>
        <dbReference type="SAM" id="Phobius"/>
    </source>
</evidence>
<evidence type="ECO:0000256" key="4">
    <source>
        <dbReference type="ARBA" id="ARBA00022692"/>
    </source>
</evidence>
<comment type="caution">
    <text evidence="14">The sequence shown here is derived from an EMBL/GenBank/DDBJ whole genome shotgun (WGS) entry which is preliminary data.</text>
</comment>
<dbReference type="EMBL" id="NMUH01003319">
    <property type="protein sequence ID" value="MQM04966.1"/>
    <property type="molecule type" value="Genomic_DNA"/>
</dbReference>
<dbReference type="PANTHER" id="PTHR32044:SF21">
    <property type="entry name" value="GLUCOMANNAN 4-BETA-MANNOSYLTRANSFERASE 3-RELATED"/>
    <property type="match status" value="1"/>
</dbReference>